<keyword evidence="1" id="KW-0732">Signal</keyword>
<gene>
    <name evidence="2" type="ORF">HD596_008545</name>
</gene>
<organism evidence="2 3">
    <name type="scientific">Nonomuraea jabiensis</name>
    <dbReference type="NCBI Taxonomy" id="882448"/>
    <lineage>
        <taxon>Bacteria</taxon>
        <taxon>Bacillati</taxon>
        <taxon>Actinomycetota</taxon>
        <taxon>Actinomycetes</taxon>
        <taxon>Streptosporangiales</taxon>
        <taxon>Streptosporangiaceae</taxon>
        <taxon>Nonomuraea</taxon>
    </lineage>
</organism>
<evidence type="ECO:0008006" key="4">
    <source>
        <dbReference type="Google" id="ProtNLM"/>
    </source>
</evidence>
<evidence type="ECO:0000313" key="3">
    <source>
        <dbReference type="Proteomes" id="UP000579153"/>
    </source>
</evidence>
<proteinExistence type="predicted"/>
<dbReference type="AlphaFoldDB" id="A0A7W9GDG0"/>
<sequence>MQKKALAAAMVAAAALTLVPAAPAAAAVTIEVRTTSTATVRESDSDFICPANEVLTGRAHYGDENGYTTYWCSRIFINDVQVSVVRIDIFGAHLQEPSFYTTPENYGLRGRRHDGDEHGWTEYYPAALFWQGKVVKLVDRRWSGQMKENDHSSRAWPNEIMTGRWHAGDENGDTTYQYARVSIDA</sequence>
<evidence type="ECO:0000256" key="1">
    <source>
        <dbReference type="SAM" id="SignalP"/>
    </source>
</evidence>
<keyword evidence="3" id="KW-1185">Reference proteome</keyword>
<dbReference type="RefSeq" id="WP_185075020.1">
    <property type="nucleotide sequence ID" value="NZ_JACHMB010000001.1"/>
</dbReference>
<evidence type="ECO:0000313" key="2">
    <source>
        <dbReference type="EMBL" id="MBB5781789.1"/>
    </source>
</evidence>
<accession>A0A7W9GDG0</accession>
<feature type="signal peptide" evidence="1">
    <location>
        <begin position="1"/>
        <end position="26"/>
    </location>
</feature>
<feature type="chain" id="PRO_5030574326" description="Secreted protein" evidence="1">
    <location>
        <begin position="27"/>
        <end position="185"/>
    </location>
</feature>
<dbReference type="EMBL" id="JACHMB010000001">
    <property type="protein sequence ID" value="MBB5781789.1"/>
    <property type="molecule type" value="Genomic_DNA"/>
</dbReference>
<comment type="caution">
    <text evidence="2">The sequence shown here is derived from an EMBL/GenBank/DDBJ whole genome shotgun (WGS) entry which is preliminary data.</text>
</comment>
<dbReference type="Proteomes" id="UP000579153">
    <property type="component" value="Unassembled WGS sequence"/>
</dbReference>
<name>A0A7W9GDG0_9ACTN</name>
<reference evidence="2 3" key="1">
    <citation type="submission" date="2020-08" db="EMBL/GenBank/DDBJ databases">
        <title>Sequencing the genomes of 1000 actinobacteria strains.</title>
        <authorList>
            <person name="Klenk H.-P."/>
        </authorList>
    </citation>
    <scope>NUCLEOTIDE SEQUENCE [LARGE SCALE GENOMIC DNA]</scope>
    <source>
        <strain evidence="2 3">DSM 45507</strain>
    </source>
</reference>
<protein>
    <recommendedName>
        <fullName evidence="4">Secreted protein</fullName>
    </recommendedName>
</protein>